<dbReference type="OrthoDB" id="10248398at2759"/>
<dbReference type="GO" id="GO:0061608">
    <property type="term" value="F:nuclear import signal receptor activity"/>
    <property type="evidence" value="ECO:0007669"/>
    <property type="project" value="TreeGrafter"/>
</dbReference>
<evidence type="ECO:0008006" key="3">
    <source>
        <dbReference type="Google" id="ProtNLM"/>
    </source>
</evidence>
<dbReference type="GO" id="GO:0006606">
    <property type="term" value="P:protein import into nucleus"/>
    <property type="evidence" value="ECO:0007669"/>
    <property type="project" value="TreeGrafter"/>
</dbReference>
<dbReference type="AlphaFoldDB" id="A0A830HX21"/>
<dbReference type="GO" id="GO:0005634">
    <property type="term" value="C:nucleus"/>
    <property type="evidence" value="ECO:0007669"/>
    <property type="project" value="TreeGrafter"/>
</dbReference>
<organism evidence="1 2">
    <name type="scientific">Pycnococcus provasolii</name>
    <dbReference type="NCBI Taxonomy" id="41880"/>
    <lineage>
        <taxon>Eukaryota</taxon>
        <taxon>Viridiplantae</taxon>
        <taxon>Chlorophyta</taxon>
        <taxon>Pseudoscourfieldiophyceae</taxon>
        <taxon>Pseudoscourfieldiales</taxon>
        <taxon>Pycnococcaceae</taxon>
        <taxon>Pycnococcus</taxon>
    </lineage>
</organism>
<gene>
    <name evidence="1" type="ORF">PPROV_000874400</name>
</gene>
<dbReference type="InterPro" id="IPR031318">
    <property type="entry name" value="OPI10"/>
</dbReference>
<dbReference type="EMBL" id="BNJQ01000027">
    <property type="protein sequence ID" value="GHP10011.1"/>
    <property type="molecule type" value="Genomic_DNA"/>
</dbReference>
<proteinExistence type="predicted"/>
<sequence length="259" mass="28147">MQQQQSSVPVSTSSMTMQYFSVLMPPLMYPLSSEVFTQMDTARWVLDLEAALGSGTVTGTDFAAMGAAIDANGQPEPAYLRLRECVLFLARPGLLQPDQALTIYICDPAINGSWEFRGYVSAKQPSAIVALNWVDAPAQPMSQHRACIGVSVEPLAEVEARQTNRLAMKEDFAKRVGQDLYNFMSSFGGGTSPSSPLQRSNSIGHALGRTVGVAAPSAAVGPRTSSSITVPGDVIDRWFDKFLSKFRRDPYFLSRAKQL</sequence>
<dbReference type="Proteomes" id="UP000660262">
    <property type="component" value="Unassembled WGS sequence"/>
</dbReference>
<keyword evidence="2" id="KW-1185">Reference proteome</keyword>
<dbReference type="GO" id="GO:0005829">
    <property type="term" value="C:cytosol"/>
    <property type="evidence" value="ECO:0007669"/>
    <property type="project" value="TreeGrafter"/>
</dbReference>
<reference evidence="1" key="1">
    <citation type="submission" date="2020-10" db="EMBL/GenBank/DDBJ databases">
        <title>Unveiling of a novel bifunctional photoreceptor, Dualchrome1, isolated from a cosmopolitan green alga.</title>
        <authorList>
            <person name="Suzuki S."/>
            <person name="Kawachi M."/>
        </authorList>
    </citation>
    <scope>NUCLEOTIDE SEQUENCE</scope>
    <source>
        <strain evidence="1">NIES 2893</strain>
    </source>
</reference>
<accession>A0A830HX21</accession>
<dbReference type="PANTHER" id="PTHR12925">
    <property type="entry name" value="HIKESHI FAMILY MEMBER"/>
    <property type="match status" value="1"/>
</dbReference>
<comment type="caution">
    <text evidence="1">The sequence shown here is derived from an EMBL/GenBank/DDBJ whole genome shotgun (WGS) entry which is preliminary data.</text>
</comment>
<evidence type="ECO:0000313" key="1">
    <source>
        <dbReference type="EMBL" id="GHP10011.1"/>
    </source>
</evidence>
<evidence type="ECO:0000313" key="2">
    <source>
        <dbReference type="Proteomes" id="UP000660262"/>
    </source>
</evidence>
<protein>
    <recommendedName>
        <fullName evidence="3">Hikeshi-like domain-containing protein</fullName>
    </recommendedName>
</protein>
<name>A0A830HX21_9CHLO</name>
<dbReference type="PANTHER" id="PTHR12925:SF0">
    <property type="entry name" value="PROTEIN HIKESHI"/>
    <property type="match status" value="1"/>
</dbReference>